<organism evidence="18 19">
    <name type="scientific">Porites evermanni</name>
    <dbReference type="NCBI Taxonomy" id="104178"/>
    <lineage>
        <taxon>Eukaryota</taxon>
        <taxon>Metazoa</taxon>
        <taxon>Cnidaria</taxon>
        <taxon>Anthozoa</taxon>
        <taxon>Hexacorallia</taxon>
        <taxon>Scleractinia</taxon>
        <taxon>Fungiina</taxon>
        <taxon>Poritidae</taxon>
        <taxon>Porites</taxon>
    </lineage>
</organism>
<feature type="region of interest" description="Disordered" evidence="16">
    <location>
        <begin position="215"/>
        <end position="430"/>
    </location>
</feature>
<dbReference type="InterPro" id="IPR044245">
    <property type="entry name" value="Spartan"/>
</dbReference>
<evidence type="ECO:0000256" key="16">
    <source>
        <dbReference type="SAM" id="MobiDB-lite"/>
    </source>
</evidence>
<dbReference type="PROSITE" id="PS51908">
    <property type="entry name" value="ZF_UBZ4"/>
    <property type="match status" value="1"/>
</dbReference>
<evidence type="ECO:0000256" key="7">
    <source>
        <dbReference type="ARBA" id="ARBA00022763"/>
    </source>
</evidence>
<feature type="compositionally biased region" description="Basic and acidic residues" evidence="16">
    <location>
        <begin position="231"/>
        <end position="251"/>
    </location>
</feature>
<keyword evidence="7 15" id="KW-0227">DNA damage</keyword>
<evidence type="ECO:0000256" key="2">
    <source>
        <dbReference type="ARBA" id="ARBA00004286"/>
    </source>
</evidence>
<comment type="caution">
    <text evidence="18">The sequence shown here is derived from an EMBL/GenBank/DDBJ whole genome shotgun (WGS) entry which is preliminary data.</text>
</comment>
<dbReference type="Pfam" id="PF22934">
    <property type="entry name" value="SPRTN_ZBD"/>
    <property type="match status" value="1"/>
</dbReference>
<proteinExistence type="inferred from homology"/>
<dbReference type="Proteomes" id="UP001159427">
    <property type="component" value="Unassembled WGS sequence"/>
</dbReference>
<evidence type="ECO:0000256" key="1">
    <source>
        <dbReference type="ARBA" id="ARBA00004123"/>
    </source>
</evidence>
<name>A0ABN8PHR5_9CNID</name>
<keyword evidence="9" id="KW-0378">Hydrolase</keyword>
<evidence type="ECO:0000256" key="13">
    <source>
        <dbReference type="ARBA" id="ARBA00023242"/>
    </source>
</evidence>
<evidence type="ECO:0000256" key="14">
    <source>
        <dbReference type="ARBA" id="ARBA00030396"/>
    </source>
</evidence>
<keyword evidence="19" id="KW-1185">Reference proteome</keyword>
<dbReference type="Pfam" id="PF10263">
    <property type="entry name" value="SprT-like"/>
    <property type="match status" value="1"/>
</dbReference>
<keyword evidence="5" id="KW-0645">Protease</keyword>
<evidence type="ECO:0000256" key="5">
    <source>
        <dbReference type="ARBA" id="ARBA00022670"/>
    </source>
</evidence>
<keyword evidence="13" id="KW-0539">Nucleus</keyword>
<keyword evidence="8 15" id="KW-0863">Zinc-finger</keyword>
<dbReference type="Gene3D" id="3.30.160.60">
    <property type="entry name" value="Classic Zinc Finger"/>
    <property type="match status" value="1"/>
</dbReference>
<keyword evidence="6" id="KW-0479">Metal-binding</keyword>
<comment type="subcellular location">
    <subcellularLocation>
        <location evidence="2">Chromosome</location>
    </subcellularLocation>
    <subcellularLocation>
        <location evidence="1">Nucleus</location>
    </subcellularLocation>
</comment>
<evidence type="ECO:0000256" key="11">
    <source>
        <dbReference type="ARBA" id="ARBA00023049"/>
    </source>
</evidence>
<reference evidence="18 19" key="1">
    <citation type="submission" date="2022-05" db="EMBL/GenBank/DDBJ databases">
        <authorList>
            <consortium name="Genoscope - CEA"/>
            <person name="William W."/>
        </authorList>
    </citation>
    <scope>NUCLEOTIDE SEQUENCE [LARGE SCALE GENOMIC DNA]</scope>
</reference>
<keyword evidence="12 15" id="KW-0234">DNA repair</keyword>
<evidence type="ECO:0000259" key="17">
    <source>
        <dbReference type="PROSITE" id="PS51908"/>
    </source>
</evidence>
<feature type="compositionally biased region" description="Polar residues" evidence="16">
    <location>
        <begin position="330"/>
        <end position="344"/>
    </location>
</feature>
<dbReference type="EMBL" id="CALNXI010000866">
    <property type="protein sequence ID" value="CAH3144124.1"/>
    <property type="molecule type" value="Genomic_DNA"/>
</dbReference>
<dbReference type="InterPro" id="IPR006640">
    <property type="entry name" value="SprT-like_domain"/>
</dbReference>
<dbReference type="SMART" id="SM00734">
    <property type="entry name" value="ZnF_Rad18"/>
    <property type="match status" value="1"/>
</dbReference>
<evidence type="ECO:0000313" key="18">
    <source>
        <dbReference type="EMBL" id="CAH3144124.1"/>
    </source>
</evidence>
<feature type="domain" description="UBZ4-type" evidence="17">
    <location>
        <begin position="429"/>
        <end position="453"/>
    </location>
</feature>
<feature type="compositionally biased region" description="Polar residues" evidence="16">
    <location>
        <begin position="307"/>
        <end position="316"/>
    </location>
</feature>
<dbReference type="SMART" id="SM00731">
    <property type="entry name" value="SprT"/>
    <property type="match status" value="1"/>
</dbReference>
<evidence type="ECO:0000256" key="12">
    <source>
        <dbReference type="ARBA" id="ARBA00023204"/>
    </source>
</evidence>
<protein>
    <recommendedName>
        <fullName evidence="14">Protein with SprT-like domain at the N terminus</fullName>
    </recommendedName>
</protein>
<accession>A0ABN8PHR5</accession>
<dbReference type="PANTHER" id="PTHR21220">
    <property type="entry name" value="DNA-DEPENDENT METALLOPROTEASE SPRTN"/>
    <property type="match status" value="1"/>
</dbReference>
<feature type="compositionally biased region" description="Basic and acidic residues" evidence="16">
    <location>
        <begin position="274"/>
        <end position="294"/>
    </location>
</feature>
<evidence type="ECO:0000256" key="3">
    <source>
        <dbReference type="ARBA" id="ARBA00010724"/>
    </source>
</evidence>
<feature type="compositionally biased region" description="Low complexity" evidence="16">
    <location>
        <begin position="418"/>
        <end position="429"/>
    </location>
</feature>
<evidence type="ECO:0000256" key="8">
    <source>
        <dbReference type="ARBA" id="ARBA00022771"/>
    </source>
</evidence>
<keyword evidence="10" id="KW-0862">Zinc</keyword>
<keyword evidence="11" id="KW-0482">Metalloprotease</keyword>
<dbReference type="InterPro" id="IPR006642">
    <property type="entry name" value="Rad18_UBZ4"/>
</dbReference>
<dbReference type="InterPro" id="IPR055220">
    <property type="entry name" value="SPRTN_ZBD"/>
</dbReference>
<gene>
    <name evidence="18" type="ORF">PEVE_00043062</name>
</gene>
<evidence type="ECO:0000313" key="19">
    <source>
        <dbReference type="Proteomes" id="UP001159427"/>
    </source>
</evidence>
<keyword evidence="4" id="KW-0158">Chromosome</keyword>
<evidence type="ECO:0000256" key="9">
    <source>
        <dbReference type="ARBA" id="ARBA00022801"/>
    </source>
</evidence>
<sequence>MIEISEDIDLAYALSLQEELDREQENEKSSHDLASLSALSRPSTLAAAPVSVVDDSWELIDPIPDVRQLFLQFNDVYFKGLLSSVEVRWSPRMTLCAGLCCYEGRGGLCSIRLSEPLLKLRPRRDLVQTLLDHDAHGPEFLKHMQRINAESGAKITVYHNFHDEVNVYRQHWWKCDGPCSKRPPYYGMVKRAMNRAPSARDPWWADHQRTCGGTYTKIKEPENYGAKKTKSKEGKGKKDLKTASAKGKGEGSESGALQKFLKRKKSDTDSGGSDSDKSCENGIKRKKGPSEEGAKASSINGGVVKPNHNQPETSRWTADVIPFSGPGRTLGSNSTEPKSVSQDCGRSLVGKASETTKSSVVVIKTPSPNKSKKIPLPTLTIVDAFQRAKDKSKNGNSESDSLRSPLLGSQRKPIELDSSPSPSTGTPGSVHCPACQALVLQSKINDHLDSCLN</sequence>
<evidence type="ECO:0000256" key="10">
    <source>
        <dbReference type="ARBA" id="ARBA00022833"/>
    </source>
</evidence>
<comment type="similarity">
    <text evidence="3">Belongs to the Spartan family.</text>
</comment>
<evidence type="ECO:0000256" key="4">
    <source>
        <dbReference type="ARBA" id="ARBA00022454"/>
    </source>
</evidence>
<evidence type="ECO:0000256" key="6">
    <source>
        <dbReference type="ARBA" id="ARBA00022723"/>
    </source>
</evidence>
<evidence type="ECO:0000256" key="15">
    <source>
        <dbReference type="PROSITE-ProRule" id="PRU01256"/>
    </source>
</evidence>
<dbReference type="PANTHER" id="PTHR21220:SF0">
    <property type="entry name" value="DNA-DEPENDENT METALLOPROTEASE SPRTN"/>
    <property type="match status" value="1"/>
</dbReference>